<gene>
    <name evidence="4" type="ORF">MGR_1300</name>
</gene>
<evidence type="ECO:0000313" key="4">
    <source>
        <dbReference type="EMBL" id="CAM76408.1"/>
    </source>
</evidence>
<dbReference type="AlphaFoldDB" id="A4U0K1"/>
<evidence type="ECO:0000256" key="2">
    <source>
        <dbReference type="ARBA" id="ARBA00022946"/>
    </source>
</evidence>
<keyword evidence="2" id="KW-0809">Transit peptide</keyword>
<evidence type="ECO:0000256" key="1">
    <source>
        <dbReference type="ARBA" id="ARBA00008231"/>
    </source>
</evidence>
<accession>A4U0K1</accession>
<protein>
    <submittedName>
        <fullName evidence="4">ATP12 ATPase</fullName>
    </submittedName>
</protein>
<dbReference type="InterPro" id="IPR042272">
    <property type="entry name" value="ATP12_ATP_synth-F1-assembly_N"/>
</dbReference>
<dbReference type="PANTHER" id="PTHR21013">
    <property type="entry name" value="ATP SYNTHASE MITOCHONDRIAL F1 COMPLEX ASSEMBLY FACTOR 2/ATP12 PROTEIN, MITOCHONDRIAL PRECURSOR"/>
    <property type="match status" value="1"/>
</dbReference>
<dbReference type="Pfam" id="PF07542">
    <property type="entry name" value="ATP12"/>
    <property type="match status" value="1"/>
</dbReference>
<dbReference type="RefSeq" id="WP_106002902.1">
    <property type="nucleotide sequence ID" value="NZ_CP027527.1"/>
</dbReference>
<dbReference type="EMBL" id="CU459003">
    <property type="protein sequence ID" value="CAM76408.1"/>
    <property type="molecule type" value="Genomic_DNA"/>
</dbReference>
<organism evidence="4">
    <name type="scientific">Magnetospirillum gryphiswaldense</name>
    <dbReference type="NCBI Taxonomy" id="55518"/>
    <lineage>
        <taxon>Bacteria</taxon>
        <taxon>Pseudomonadati</taxon>
        <taxon>Pseudomonadota</taxon>
        <taxon>Alphaproteobacteria</taxon>
        <taxon>Rhodospirillales</taxon>
        <taxon>Rhodospirillaceae</taxon>
        <taxon>Magnetospirillum</taxon>
    </lineage>
</organism>
<dbReference type="Gene3D" id="1.10.3580.10">
    <property type="entry name" value="ATP12 ATPase"/>
    <property type="match status" value="1"/>
</dbReference>
<evidence type="ECO:0000256" key="3">
    <source>
        <dbReference type="ARBA" id="ARBA00023186"/>
    </source>
</evidence>
<comment type="similarity">
    <text evidence="1">Belongs to the ATP12 family.</text>
</comment>
<dbReference type="PANTHER" id="PTHR21013:SF10">
    <property type="entry name" value="ATP SYNTHASE MITOCHONDRIAL F1 COMPLEX ASSEMBLY FACTOR 2"/>
    <property type="match status" value="1"/>
</dbReference>
<dbReference type="InterPro" id="IPR011419">
    <property type="entry name" value="ATP12_ATP_synth-F1-assembly"/>
</dbReference>
<sequence length="235" mass="25215">MQGKTMKRFHKQAGIVAVDGGFAVQLDGRGVKTPVGRKLEVPSERLALAIAGEWDAQGEVIKPYTMPLTQLATTALDRVGPERAVITDQMIAYAATDLLCYRAESPSDLVAVQTKTWQPLLDWCRTQLDAGLIVTTGVIAIDQPAASLAALRARLDGYDLWRLTAAQAACSASGSLVLALALTEGRLTGAECFTASNLDEAYQVAQWGDDYEAADRRAELQRDIQAAADLLALLP</sequence>
<dbReference type="GO" id="GO:0043461">
    <property type="term" value="P:proton-transporting ATP synthase complex assembly"/>
    <property type="evidence" value="ECO:0007669"/>
    <property type="project" value="InterPro"/>
</dbReference>
<proteinExistence type="inferred from homology"/>
<name>A4U0K1_9PROT</name>
<reference evidence="4" key="1">
    <citation type="journal article" date="2007" name="J. Bacteriol.">
        <title>Comparative genome analysis of four magnetotactic bacteria reveals a complex set of group-specific genes implicated in magnetosome biomineralization and function.</title>
        <authorList>
            <person name="Richter M."/>
            <person name="Kube M."/>
            <person name="Bazylinski D.A."/>
            <person name="Lombardot T."/>
            <person name="Gloeckner F.O."/>
            <person name="Reinhardt R."/>
            <person name="Schueler D."/>
        </authorList>
    </citation>
    <scope>NUCLEOTIDE SEQUENCE</scope>
    <source>
        <strain evidence="4">MSR-1</strain>
    </source>
</reference>
<dbReference type="SUPFAM" id="SSF160909">
    <property type="entry name" value="ATP12-like"/>
    <property type="match status" value="1"/>
</dbReference>
<keyword evidence="3" id="KW-0143">Chaperone</keyword>
<dbReference type="InterPro" id="IPR023335">
    <property type="entry name" value="ATP12_ortho_dom_sf"/>
</dbReference>
<dbReference type="Gene3D" id="3.30.2180.10">
    <property type="entry name" value="ATP12-like"/>
    <property type="match status" value="1"/>
</dbReference>